<dbReference type="SUPFAM" id="SSF158745">
    <property type="entry name" value="LanC-like"/>
    <property type="match status" value="1"/>
</dbReference>
<evidence type="ECO:0008006" key="3">
    <source>
        <dbReference type="Google" id="ProtNLM"/>
    </source>
</evidence>
<dbReference type="Gene3D" id="1.50.10.10">
    <property type="match status" value="1"/>
</dbReference>
<organism evidence="1 2">
    <name type="scientific">Pedobacter mendelii</name>
    <dbReference type="NCBI Taxonomy" id="1908240"/>
    <lineage>
        <taxon>Bacteria</taxon>
        <taxon>Pseudomonadati</taxon>
        <taxon>Bacteroidota</taxon>
        <taxon>Sphingobacteriia</taxon>
        <taxon>Sphingobacteriales</taxon>
        <taxon>Sphingobacteriaceae</taxon>
        <taxon>Pedobacter</taxon>
    </lineage>
</organism>
<dbReference type="Pfam" id="PF05147">
    <property type="entry name" value="LANC_like"/>
    <property type="match status" value="1"/>
</dbReference>
<name>A0ABQ2BH63_9SPHI</name>
<dbReference type="Proteomes" id="UP000645390">
    <property type="component" value="Unassembled WGS sequence"/>
</dbReference>
<dbReference type="InterPro" id="IPR012341">
    <property type="entry name" value="6hp_glycosidase-like_sf"/>
</dbReference>
<dbReference type="PRINTS" id="PR01950">
    <property type="entry name" value="LANCSUPER"/>
</dbReference>
<dbReference type="PANTHER" id="PTHR12736:SF7">
    <property type="entry name" value="LANC-LIKE PROTEIN 3"/>
    <property type="match status" value="1"/>
</dbReference>
<comment type="caution">
    <text evidence="1">The sequence shown here is derived from an EMBL/GenBank/DDBJ whole genome shotgun (WGS) entry which is preliminary data.</text>
</comment>
<dbReference type="SMART" id="SM01260">
    <property type="entry name" value="LANC_like"/>
    <property type="match status" value="1"/>
</dbReference>
<gene>
    <name evidence="1" type="ORF">GCM10008119_06940</name>
</gene>
<protein>
    <recommendedName>
        <fullName evidence="3">Lanthionine synthetase C-like protein</fullName>
    </recommendedName>
</protein>
<dbReference type="EMBL" id="BMDJ01000002">
    <property type="protein sequence ID" value="GGI23297.1"/>
    <property type="molecule type" value="Genomic_DNA"/>
</dbReference>
<evidence type="ECO:0000313" key="1">
    <source>
        <dbReference type="EMBL" id="GGI23297.1"/>
    </source>
</evidence>
<dbReference type="InterPro" id="IPR007822">
    <property type="entry name" value="LANC-like"/>
</dbReference>
<dbReference type="PANTHER" id="PTHR12736">
    <property type="entry name" value="LANC-LIKE PROTEIN"/>
    <property type="match status" value="1"/>
</dbReference>
<sequence>MFNQKQQKELRQYLDQIEEEIMANMLEDDNGPYWLVPYYPTPTAPYAFKQSSEIFNGDCGIALFFLAYYSLYEKPEHLLLAKQIYKRVRKIEAAKHPKFFCLYSGVTDWIYMALHLFEVTGDMDYLEEASAIANQHLNSIVNKVTKFDLLSGHAGNLLVLCKLYSYHQHPDVLRAIHSVIDYFIADARVSERGLKWEHDKYAYDSLAGFSHGASGIAFALMQAGKFLGYEGLVYLAEEALAYEMLYYDYKANNWLDLRLGFMRLNLPNAHTWDIQIFLPHISNVNSWAHGAAGVGLARLYAYEATGEKSYLTQAKHALMRCKSDIKSNRTDYTLCTGFAGYTSFLLNYQQQIADKDIPETLMTIARNAFKLYALENTFNTFIETNQADFGLFSGKTGIGYMLISVLSDQKAPDILYPSLPLSKVQLPVNNRYSSESVAFNIYSRYFSKTIAELKKYEIKLSKIYCSNINLFGKTILRVAQQNTSGEEFEYIADVLNLELKIVEIWKMHKGALCIAKRNERLLGKCKFLSALDDEKLLHQTFSLTSNIELHDSYYNPDDTLSIVEKVKVRKQIILLQKECDIAIIYPGKWATFLLSQLTTPTNGYLLFENVLLELDRENVDEKEKDILSKKITLQLRIFIQNGLVEINDKIPDAD</sequence>
<proteinExistence type="predicted"/>
<keyword evidence="2" id="KW-1185">Reference proteome</keyword>
<dbReference type="PRINTS" id="PR01955">
    <property type="entry name" value="LANCFRANKIA"/>
</dbReference>
<dbReference type="RefSeq" id="WP_188411882.1">
    <property type="nucleotide sequence ID" value="NZ_BMDJ01000002.1"/>
</dbReference>
<evidence type="ECO:0000313" key="2">
    <source>
        <dbReference type="Proteomes" id="UP000645390"/>
    </source>
</evidence>
<accession>A0ABQ2BH63</accession>
<reference evidence="2" key="1">
    <citation type="journal article" date="2019" name="Int. J. Syst. Evol. Microbiol.">
        <title>The Global Catalogue of Microorganisms (GCM) 10K type strain sequencing project: providing services to taxonomists for standard genome sequencing and annotation.</title>
        <authorList>
            <consortium name="The Broad Institute Genomics Platform"/>
            <consortium name="The Broad Institute Genome Sequencing Center for Infectious Disease"/>
            <person name="Wu L."/>
            <person name="Ma J."/>
        </authorList>
    </citation>
    <scope>NUCLEOTIDE SEQUENCE [LARGE SCALE GENOMIC DNA]</scope>
    <source>
        <strain evidence="2">CCM 8939</strain>
    </source>
</reference>